<organism evidence="2 3">
    <name type="scientific">Rhodotorula mucilaginosa</name>
    <name type="common">Yeast</name>
    <name type="synonym">Rhodotorula rubra</name>
    <dbReference type="NCBI Taxonomy" id="5537"/>
    <lineage>
        <taxon>Eukaryota</taxon>
        <taxon>Fungi</taxon>
        <taxon>Dikarya</taxon>
        <taxon>Basidiomycota</taxon>
        <taxon>Pucciniomycotina</taxon>
        <taxon>Microbotryomycetes</taxon>
        <taxon>Sporidiobolales</taxon>
        <taxon>Sporidiobolaceae</taxon>
        <taxon>Rhodotorula</taxon>
    </lineage>
</organism>
<comment type="caution">
    <text evidence="2">The sequence shown here is derived from an EMBL/GenBank/DDBJ whole genome shotgun (WGS) entry which is preliminary data.</text>
</comment>
<feature type="compositionally biased region" description="Basic and acidic residues" evidence="1">
    <location>
        <begin position="146"/>
        <end position="158"/>
    </location>
</feature>
<protein>
    <submittedName>
        <fullName evidence="2">Uncharacterized protein</fullName>
    </submittedName>
</protein>
<feature type="region of interest" description="Disordered" evidence="1">
    <location>
        <begin position="1"/>
        <end position="62"/>
    </location>
</feature>
<gene>
    <name evidence="2" type="ORF">C6P46_003205</name>
</gene>
<feature type="region of interest" description="Disordered" evidence="1">
    <location>
        <begin position="143"/>
        <end position="167"/>
    </location>
</feature>
<dbReference type="OrthoDB" id="2530009at2759"/>
<keyword evidence="3" id="KW-1185">Reference proteome</keyword>
<evidence type="ECO:0000313" key="3">
    <source>
        <dbReference type="Proteomes" id="UP000777482"/>
    </source>
</evidence>
<feature type="compositionally biased region" description="Low complexity" evidence="1">
    <location>
        <begin position="25"/>
        <end position="57"/>
    </location>
</feature>
<evidence type="ECO:0000256" key="1">
    <source>
        <dbReference type="SAM" id="MobiDB-lite"/>
    </source>
</evidence>
<proteinExistence type="predicted"/>
<dbReference type="AlphaFoldDB" id="A0A9P6W5G0"/>
<sequence length="224" mass="23480">MPPPGPQDESLDYSLDADMLDGPSADNTAAADTTPARGAAAADASAALSSPADSTASFPDSLANAPAADVEAKASALLAMPSTAVPSKPLPGFEWHEIPRQVPTRQHEQDEARRNALDFIGKMLEKADRDDWMYKTPSVFGPPEPLRLREGGGARGESEELAGGLLRGGSTAPWQDECFNIEHFNVEDSWDSFDATAYTAAAAVPPERGATSAVGGLHDFALSS</sequence>
<dbReference type="Proteomes" id="UP000777482">
    <property type="component" value="Unassembled WGS sequence"/>
</dbReference>
<evidence type="ECO:0000313" key="2">
    <source>
        <dbReference type="EMBL" id="KAG0662700.1"/>
    </source>
</evidence>
<name>A0A9P6W5G0_RHOMI</name>
<accession>A0A9P6W5G0</accession>
<dbReference type="EMBL" id="PUHQ01000025">
    <property type="protein sequence ID" value="KAG0662700.1"/>
    <property type="molecule type" value="Genomic_DNA"/>
</dbReference>
<reference evidence="2 3" key="1">
    <citation type="submission" date="2020-11" db="EMBL/GenBank/DDBJ databases">
        <title>Kefir isolates.</title>
        <authorList>
            <person name="Marcisauskas S."/>
            <person name="Kim Y."/>
            <person name="Blasche S."/>
        </authorList>
    </citation>
    <scope>NUCLEOTIDE SEQUENCE [LARGE SCALE GENOMIC DNA]</scope>
    <source>
        <strain evidence="2 3">KR</strain>
    </source>
</reference>